<dbReference type="AlphaFoldDB" id="A0A1L5NLU9"/>
<evidence type="ECO:0000313" key="1">
    <source>
        <dbReference type="EMBL" id="APO68874.1"/>
    </source>
</evidence>
<name>A0A1L5NLU9_9HYPH</name>
<reference evidence="1 2" key="1">
    <citation type="submission" date="2016-09" db="EMBL/GenBank/DDBJ databases">
        <title>The complete genome sequences of Rhizobium gallicum, symbiovars gallicum and phaseoli, symbionts associated to common bean (Phaseolus vulgaris).</title>
        <authorList>
            <person name="Bustos P."/>
            <person name="Santamaria R.I."/>
            <person name="Perez-Carrascal O.M."/>
            <person name="Juarez S."/>
            <person name="Lozano L."/>
            <person name="Martinez-Flores I."/>
            <person name="Martinez-Romero E."/>
            <person name="Cevallos M."/>
            <person name="Romero D."/>
            <person name="Davila G."/>
            <person name="Gonzalez V."/>
        </authorList>
    </citation>
    <scope>NUCLEOTIDE SEQUENCE [LARGE SCALE GENOMIC DNA]</scope>
    <source>
        <strain evidence="1 2">IE4872</strain>
    </source>
</reference>
<dbReference type="Proteomes" id="UP000184749">
    <property type="component" value="Chromosome"/>
</dbReference>
<dbReference type="STRING" id="56730.IE4872_CH03274"/>
<accession>A0A1L5NLU9</accession>
<dbReference type="OrthoDB" id="3698953at2"/>
<evidence type="ECO:0000313" key="2">
    <source>
        <dbReference type="Proteomes" id="UP000184749"/>
    </source>
</evidence>
<organism evidence="1 2">
    <name type="scientific">Rhizobium gallicum</name>
    <dbReference type="NCBI Taxonomy" id="56730"/>
    <lineage>
        <taxon>Bacteria</taxon>
        <taxon>Pseudomonadati</taxon>
        <taxon>Pseudomonadota</taxon>
        <taxon>Alphaproteobacteria</taxon>
        <taxon>Hyphomicrobiales</taxon>
        <taxon>Rhizobiaceae</taxon>
        <taxon>Rhizobium/Agrobacterium group</taxon>
        <taxon>Rhizobium</taxon>
    </lineage>
</organism>
<dbReference type="RefSeq" id="WP_074069439.1">
    <property type="nucleotide sequence ID" value="NZ_CP017101.1"/>
</dbReference>
<sequence>MSRYTITVTKTASRHSDPDAVIGYDRPLQTFFLQAFPDEDGDDLALWLGTEFRAFETLCALRAAALAKGYDFIPISSGTLGNLLDDHSREALRSVPDGIIQDLLSSRAPSD</sequence>
<proteinExistence type="predicted"/>
<dbReference type="EMBL" id="CP017101">
    <property type="protein sequence ID" value="APO68874.1"/>
    <property type="molecule type" value="Genomic_DNA"/>
</dbReference>
<protein>
    <submittedName>
        <fullName evidence="1">Uncharacterized protein</fullName>
    </submittedName>
</protein>
<gene>
    <name evidence="1" type="ORF">IE4872_CH03274</name>
</gene>